<keyword evidence="2" id="KW-0813">Transport</keyword>
<keyword evidence="8 10" id="KW-0472">Membrane</keyword>
<dbReference type="PANTHER" id="PTHR46480:SF1">
    <property type="entry name" value="VOLTAGE-GATED HYDROGEN CHANNEL 1"/>
    <property type="match status" value="1"/>
</dbReference>
<sequence length="234" mass="26238">MNSKQIQSSQFPGSGNGSIQNVESSVQSLIKTWNERQKWECFFNLRIQVDETDSWRDQLTNMLESNLLRIATICLLLVDLVLTSIELTLSLVSCNAESNNNDKRAEEKWFHWVAISILSVLSAKIFALGIGLGRSFFMRPGYVVDGVVVVVALILEVYLVKGGGGLVVVVSLWRIVRVVEAAFEISDETIEAKIANTVSQFEGLKDENMRLQEIIVEKDSVIEQLWKEIGVSED</sequence>
<comment type="subcellular location">
    <subcellularLocation>
        <location evidence="1">Cell membrane</location>
        <topology evidence="1">Multi-pass membrane protein</topology>
    </subcellularLocation>
</comment>
<accession>A0AAV3RPL4</accession>
<evidence type="ECO:0000256" key="3">
    <source>
        <dbReference type="ARBA" id="ARBA00022475"/>
    </source>
</evidence>
<evidence type="ECO:0000256" key="4">
    <source>
        <dbReference type="ARBA" id="ARBA00022692"/>
    </source>
</evidence>
<organism evidence="11 12">
    <name type="scientific">Lithospermum erythrorhizon</name>
    <name type="common">Purple gromwell</name>
    <name type="synonym">Lithospermum officinale var. erythrorhizon</name>
    <dbReference type="NCBI Taxonomy" id="34254"/>
    <lineage>
        <taxon>Eukaryota</taxon>
        <taxon>Viridiplantae</taxon>
        <taxon>Streptophyta</taxon>
        <taxon>Embryophyta</taxon>
        <taxon>Tracheophyta</taxon>
        <taxon>Spermatophyta</taxon>
        <taxon>Magnoliopsida</taxon>
        <taxon>eudicotyledons</taxon>
        <taxon>Gunneridae</taxon>
        <taxon>Pentapetalae</taxon>
        <taxon>asterids</taxon>
        <taxon>lamiids</taxon>
        <taxon>Boraginales</taxon>
        <taxon>Boraginaceae</taxon>
        <taxon>Boraginoideae</taxon>
        <taxon>Lithospermeae</taxon>
        <taxon>Lithospermum</taxon>
    </lineage>
</organism>
<keyword evidence="12" id="KW-1185">Reference proteome</keyword>
<keyword evidence="3" id="KW-1003">Cell membrane</keyword>
<dbReference type="Gene3D" id="1.20.120.350">
    <property type="entry name" value="Voltage-gated potassium channels. Chain C"/>
    <property type="match status" value="1"/>
</dbReference>
<keyword evidence="9" id="KW-0407">Ion channel</keyword>
<evidence type="ECO:0000256" key="1">
    <source>
        <dbReference type="ARBA" id="ARBA00004651"/>
    </source>
</evidence>
<comment type="caution">
    <text evidence="11">The sequence shown here is derived from an EMBL/GenBank/DDBJ whole genome shotgun (WGS) entry which is preliminary data.</text>
</comment>
<keyword evidence="7" id="KW-0406">Ion transport</keyword>
<dbReference type="GO" id="GO:0030171">
    <property type="term" value="F:voltage-gated proton channel activity"/>
    <property type="evidence" value="ECO:0007669"/>
    <property type="project" value="InterPro"/>
</dbReference>
<dbReference type="InterPro" id="IPR031846">
    <property type="entry name" value="Hvcn1"/>
</dbReference>
<keyword evidence="5" id="KW-0851">Voltage-gated channel</keyword>
<evidence type="ECO:0000256" key="7">
    <source>
        <dbReference type="ARBA" id="ARBA00023065"/>
    </source>
</evidence>
<evidence type="ECO:0000256" key="6">
    <source>
        <dbReference type="ARBA" id="ARBA00022989"/>
    </source>
</evidence>
<evidence type="ECO:0000256" key="2">
    <source>
        <dbReference type="ARBA" id="ARBA00022448"/>
    </source>
</evidence>
<keyword evidence="4 10" id="KW-0812">Transmembrane</keyword>
<gene>
    <name evidence="11" type="ORF">LIER_30706</name>
</gene>
<evidence type="ECO:0000313" key="11">
    <source>
        <dbReference type="EMBL" id="GAA0183262.1"/>
    </source>
</evidence>
<dbReference type="InterPro" id="IPR027359">
    <property type="entry name" value="Volt_channel_dom_sf"/>
</dbReference>
<dbReference type="EMBL" id="BAABME010011115">
    <property type="protein sequence ID" value="GAA0183262.1"/>
    <property type="molecule type" value="Genomic_DNA"/>
</dbReference>
<dbReference type="GO" id="GO:0034702">
    <property type="term" value="C:monoatomic ion channel complex"/>
    <property type="evidence" value="ECO:0007669"/>
    <property type="project" value="UniProtKB-KW"/>
</dbReference>
<protein>
    <recommendedName>
        <fullName evidence="13">Voltage-gated hydrogen channel 1</fullName>
    </recommendedName>
</protein>
<feature type="transmembrane region" description="Helical" evidence="10">
    <location>
        <begin position="109"/>
        <end position="130"/>
    </location>
</feature>
<dbReference type="GO" id="GO:0005886">
    <property type="term" value="C:plasma membrane"/>
    <property type="evidence" value="ECO:0007669"/>
    <property type="project" value="UniProtKB-SubCell"/>
</dbReference>
<dbReference type="Proteomes" id="UP001454036">
    <property type="component" value="Unassembled WGS sequence"/>
</dbReference>
<evidence type="ECO:0000256" key="10">
    <source>
        <dbReference type="SAM" id="Phobius"/>
    </source>
</evidence>
<dbReference type="PANTHER" id="PTHR46480">
    <property type="entry name" value="F20B24.22"/>
    <property type="match status" value="1"/>
</dbReference>
<evidence type="ECO:0000313" key="12">
    <source>
        <dbReference type="Proteomes" id="UP001454036"/>
    </source>
</evidence>
<dbReference type="AlphaFoldDB" id="A0AAV3RPL4"/>
<keyword evidence="6 10" id="KW-1133">Transmembrane helix</keyword>
<feature type="transmembrane region" description="Helical" evidence="10">
    <location>
        <begin position="142"/>
        <end position="160"/>
    </location>
</feature>
<evidence type="ECO:0008006" key="13">
    <source>
        <dbReference type="Google" id="ProtNLM"/>
    </source>
</evidence>
<evidence type="ECO:0000256" key="5">
    <source>
        <dbReference type="ARBA" id="ARBA00022882"/>
    </source>
</evidence>
<reference evidence="11 12" key="1">
    <citation type="submission" date="2024-01" db="EMBL/GenBank/DDBJ databases">
        <title>The complete chloroplast genome sequence of Lithospermum erythrorhizon: insights into the phylogenetic relationship among Boraginaceae species and the maternal lineages of purple gromwells.</title>
        <authorList>
            <person name="Okada T."/>
            <person name="Watanabe K."/>
        </authorList>
    </citation>
    <scope>NUCLEOTIDE SEQUENCE [LARGE SCALE GENOMIC DNA]</scope>
</reference>
<name>A0AAV3RPL4_LITER</name>
<evidence type="ECO:0000256" key="9">
    <source>
        <dbReference type="ARBA" id="ARBA00023303"/>
    </source>
</evidence>
<proteinExistence type="predicted"/>
<evidence type="ECO:0000256" key="8">
    <source>
        <dbReference type="ARBA" id="ARBA00023136"/>
    </source>
</evidence>